<gene>
    <name evidence="2" type="ORF">EG68_12098</name>
</gene>
<name>A0A8S9YKD3_9TREM</name>
<evidence type="ECO:0000313" key="2">
    <source>
        <dbReference type="EMBL" id="KAF7234295.1"/>
    </source>
</evidence>
<sequence>MPQRAFYVDEYLVSVSTEEETQAVALLLKPILIKGGFRLTKIYSSVKDAVTDMPKRTVALEDWLHGLAELTGLRIPRRNKPRTLEGPYEMESHSFSE</sequence>
<dbReference type="Proteomes" id="UP000822476">
    <property type="component" value="Unassembled WGS sequence"/>
</dbReference>
<dbReference type="OrthoDB" id="10051210at2759"/>
<comment type="caution">
    <text evidence="2">The sequence shown here is derived from an EMBL/GenBank/DDBJ whole genome shotgun (WGS) entry which is preliminary data.</text>
</comment>
<accession>A0A8S9YKD3</accession>
<protein>
    <submittedName>
        <fullName evidence="2">Uncharacterized protein</fullName>
    </submittedName>
</protein>
<evidence type="ECO:0000256" key="1">
    <source>
        <dbReference type="SAM" id="MobiDB-lite"/>
    </source>
</evidence>
<reference evidence="2" key="1">
    <citation type="submission" date="2019-07" db="EMBL/GenBank/DDBJ databases">
        <title>Annotation for the trematode Paragonimus miyazaki's.</title>
        <authorList>
            <person name="Choi Y.-J."/>
        </authorList>
    </citation>
    <scope>NUCLEOTIDE SEQUENCE</scope>
    <source>
        <strain evidence="2">Japan</strain>
    </source>
</reference>
<dbReference type="EMBL" id="JTDE01010582">
    <property type="protein sequence ID" value="KAF7234295.1"/>
    <property type="molecule type" value="Genomic_DNA"/>
</dbReference>
<proteinExistence type="predicted"/>
<feature type="region of interest" description="Disordered" evidence="1">
    <location>
        <begin position="78"/>
        <end position="97"/>
    </location>
</feature>
<keyword evidence="3" id="KW-1185">Reference proteome</keyword>
<organism evidence="2 3">
    <name type="scientific">Paragonimus skrjabini miyazakii</name>
    <dbReference type="NCBI Taxonomy" id="59628"/>
    <lineage>
        <taxon>Eukaryota</taxon>
        <taxon>Metazoa</taxon>
        <taxon>Spiralia</taxon>
        <taxon>Lophotrochozoa</taxon>
        <taxon>Platyhelminthes</taxon>
        <taxon>Trematoda</taxon>
        <taxon>Digenea</taxon>
        <taxon>Plagiorchiida</taxon>
        <taxon>Troglotremata</taxon>
        <taxon>Troglotrematidae</taxon>
        <taxon>Paragonimus</taxon>
    </lineage>
</organism>
<evidence type="ECO:0000313" key="3">
    <source>
        <dbReference type="Proteomes" id="UP000822476"/>
    </source>
</evidence>
<dbReference type="AlphaFoldDB" id="A0A8S9YKD3"/>